<feature type="compositionally biased region" description="Acidic residues" evidence="6">
    <location>
        <begin position="398"/>
        <end position="420"/>
    </location>
</feature>
<dbReference type="GO" id="GO:0016251">
    <property type="term" value="F:RNA polymerase II general transcription initiation factor activity"/>
    <property type="evidence" value="ECO:0007669"/>
    <property type="project" value="TreeGrafter"/>
</dbReference>
<dbReference type="SMART" id="SM01370">
    <property type="entry name" value="TAFII55_N"/>
    <property type="match status" value="1"/>
</dbReference>
<dbReference type="GO" id="GO:0005669">
    <property type="term" value="C:transcription factor TFIID complex"/>
    <property type="evidence" value="ECO:0007669"/>
    <property type="project" value="InterPro"/>
</dbReference>
<comment type="similarity">
    <text evidence="2">Belongs to the TAF7 family.</text>
</comment>
<dbReference type="GO" id="GO:0051123">
    <property type="term" value="P:RNA polymerase II preinitiation complex assembly"/>
    <property type="evidence" value="ECO:0007669"/>
    <property type="project" value="TreeGrafter"/>
</dbReference>
<dbReference type="EMBL" id="FJUW01000002">
    <property type="protein sequence ID" value="CZS89221.1"/>
    <property type="molecule type" value="Genomic_DNA"/>
</dbReference>
<evidence type="ECO:0000313" key="9">
    <source>
        <dbReference type="Proteomes" id="UP000178129"/>
    </source>
</evidence>
<feature type="compositionally biased region" description="Acidic residues" evidence="6">
    <location>
        <begin position="444"/>
        <end position="464"/>
    </location>
</feature>
<feature type="compositionally biased region" description="Low complexity" evidence="6">
    <location>
        <begin position="26"/>
        <end position="37"/>
    </location>
</feature>
<sequence>MSENPFKKKFSIVSKSHKEPTPVGESSSQSFNAPSQSTESYPSPSTQPSDTPAPLKKAPTKLVFKNRGSVPATPSAPPQAAKPKKSKAGRPPKPSAKIIENRKRPSDDTISDPEGATIQVQQPAKKVKLNAGGPSKALKVDTVARGKPLKISIKSSGAKTPATPAPASAIAIKLKPKGKKPERPRGDGYDSEASDREDDPYIEEEFILRMAPGEDCDYINHCIKNRLIGVNKLTGGADIVMKFYEENGRRGAIQVRGNWYATTLVDLPCIVEGMKSWDKRGWWKSADICQMLWVFARVKDESEAKTIALPPIIDPSNYQFPHGLTAPMYNARKRRFRKRLHRDEIEKVEREVQRLLDEDQKATTSKYQIFDPNARNQSQSYSRDGSTPARYGQAQQYSEDEEDEDEEDENEDAEGEEDDGYFAQNHGQGGNTHLQDSFGQQQDNDADADADADGDIDFGDDFEREMEKALEEEAASETGTPMSNMPPTPSLSNALLPETREDTADESVEDDDDDDDDDEDSEIDDEEKEKLAAIKGAKEDIAEMENKLQDALVNLASAQAPMMKKRLEASVRNLKQEIQLKKSAIGEGEGEE</sequence>
<dbReference type="InterPro" id="IPR006751">
    <property type="entry name" value="TAFII55_prot_cons_reg"/>
</dbReference>
<evidence type="ECO:0000256" key="6">
    <source>
        <dbReference type="SAM" id="MobiDB-lite"/>
    </source>
</evidence>
<dbReference type="InParanoid" id="A0A1E1JU49"/>
<evidence type="ECO:0000256" key="2">
    <source>
        <dbReference type="ARBA" id="ARBA00009368"/>
    </source>
</evidence>
<evidence type="ECO:0000313" key="8">
    <source>
        <dbReference type="EMBL" id="CZS89221.1"/>
    </source>
</evidence>
<feature type="compositionally biased region" description="Basic and acidic residues" evidence="6">
    <location>
        <begin position="179"/>
        <end position="188"/>
    </location>
</feature>
<keyword evidence="8" id="KW-0648">Protein biosynthesis</keyword>
<comment type="caution">
    <text evidence="8">The sequence shown here is derived from an EMBL/GenBank/DDBJ whole genome shotgun (WGS) entry which is preliminary data.</text>
</comment>
<feature type="compositionally biased region" description="Polar residues" evidence="6">
    <location>
        <begin position="374"/>
        <end position="385"/>
    </location>
</feature>
<evidence type="ECO:0000259" key="7">
    <source>
        <dbReference type="SMART" id="SM01370"/>
    </source>
</evidence>
<evidence type="ECO:0000256" key="4">
    <source>
        <dbReference type="ARBA" id="ARBA00023163"/>
    </source>
</evidence>
<dbReference type="InterPro" id="IPR037817">
    <property type="entry name" value="TAF7"/>
</dbReference>
<feature type="region of interest" description="Disordered" evidence="6">
    <location>
        <begin position="1"/>
        <end position="133"/>
    </location>
</feature>
<organism evidence="8 9">
    <name type="scientific">Rhynchosporium graminicola</name>
    <dbReference type="NCBI Taxonomy" id="2792576"/>
    <lineage>
        <taxon>Eukaryota</taxon>
        <taxon>Fungi</taxon>
        <taxon>Dikarya</taxon>
        <taxon>Ascomycota</taxon>
        <taxon>Pezizomycotina</taxon>
        <taxon>Leotiomycetes</taxon>
        <taxon>Helotiales</taxon>
        <taxon>Ploettnerulaceae</taxon>
        <taxon>Rhynchosporium</taxon>
    </lineage>
</organism>
<feature type="compositionally biased region" description="Acidic residues" evidence="6">
    <location>
        <begin position="503"/>
        <end position="527"/>
    </location>
</feature>
<keyword evidence="4" id="KW-0804">Transcription</keyword>
<evidence type="ECO:0000256" key="3">
    <source>
        <dbReference type="ARBA" id="ARBA00023015"/>
    </source>
</evidence>
<gene>
    <name evidence="8" type="ORF">RCO7_04736</name>
</gene>
<feature type="domain" description="TAFII55 protein conserved region" evidence="7">
    <location>
        <begin position="202"/>
        <end position="364"/>
    </location>
</feature>
<evidence type="ECO:0000256" key="5">
    <source>
        <dbReference type="ARBA" id="ARBA00023242"/>
    </source>
</evidence>
<proteinExistence type="inferred from homology"/>
<feature type="compositionally biased region" description="Low complexity" evidence="6">
    <location>
        <begin position="155"/>
        <end position="173"/>
    </location>
</feature>
<name>A0A1E1JU49_9HELO</name>
<dbReference type="AlphaFoldDB" id="A0A1E1JU49"/>
<dbReference type="GO" id="GO:0003743">
    <property type="term" value="F:translation initiation factor activity"/>
    <property type="evidence" value="ECO:0007669"/>
    <property type="project" value="UniProtKB-KW"/>
</dbReference>
<dbReference type="Pfam" id="PF04658">
    <property type="entry name" value="TAFII55_N"/>
    <property type="match status" value="1"/>
</dbReference>
<dbReference type="STRING" id="914237.A0A1E1JU49"/>
<keyword evidence="9" id="KW-1185">Reference proteome</keyword>
<dbReference type="CDD" id="cd08047">
    <property type="entry name" value="TAF7"/>
    <property type="match status" value="1"/>
</dbReference>
<feature type="compositionally biased region" description="Polar residues" evidence="6">
    <location>
        <begin position="38"/>
        <end position="50"/>
    </location>
</feature>
<dbReference type="PANTHER" id="PTHR12228">
    <property type="entry name" value="TRANSCRIPTION INITIATION FACTOR TFIID 55 KD SUBUNIT-RELATED"/>
    <property type="match status" value="1"/>
</dbReference>
<accession>A0A1E1JU49</accession>
<keyword evidence="5" id="KW-0539">Nucleus</keyword>
<protein>
    <submittedName>
        <fullName evidence="8">Related to transcription initiation factor TFIID subunit</fullName>
    </submittedName>
</protein>
<comment type="subcellular location">
    <subcellularLocation>
        <location evidence="1">Nucleus</location>
    </subcellularLocation>
</comment>
<dbReference type="PANTHER" id="PTHR12228:SF0">
    <property type="entry name" value="TATA-BOX BINDING PROTEIN ASSOCIATED FACTOR 7"/>
    <property type="match status" value="1"/>
</dbReference>
<keyword evidence="3" id="KW-0805">Transcription regulation</keyword>
<evidence type="ECO:0000256" key="1">
    <source>
        <dbReference type="ARBA" id="ARBA00004123"/>
    </source>
</evidence>
<dbReference type="Proteomes" id="UP000178129">
    <property type="component" value="Unassembled WGS sequence"/>
</dbReference>
<reference evidence="9" key="1">
    <citation type="submission" date="2016-03" db="EMBL/GenBank/DDBJ databases">
        <authorList>
            <person name="Ploux O."/>
        </authorList>
    </citation>
    <scope>NUCLEOTIDE SEQUENCE [LARGE SCALE GENOMIC DNA]</scope>
    <source>
        <strain evidence="9">UK7</strain>
    </source>
</reference>
<feature type="region of interest" description="Disordered" evidence="6">
    <location>
        <begin position="363"/>
        <end position="532"/>
    </location>
</feature>
<keyword evidence="8" id="KW-0396">Initiation factor</keyword>
<feature type="region of interest" description="Disordered" evidence="6">
    <location>
        <begin position="154"/>
        <end position="197"/>
    </location>
</feature>